<dbReference type="GeneID" id="28823417"/>
<dbReference type="InParanoid" id="A0A132B608"/>
<accession>A0A132B608</accession>
<evidence type="ECO:0000313" key="4">
    <source>
        <dbReference type="Proteomes" id="UP000070700"/>
    </source>
</evidence>
<protein>
    <submittedName>
        <fullName evidence="3">Uncharacterized protein</fullName>
    </submittedName>
</protein>
<proteinExistence type="predicted"/>
<feature type="region of interest" description="Disordered" evidence="1">
    <location>
        <begin position="1"/>
        <end position="25"/>
    </location>
</feature>
<feature type="transmembrane region" description="Helical" evidence="2">
    <location>
        <begin position="162"/>
        <end position="182"/>
    </location>
</feature>
<evidence type="ECO:0000256" key="2">
    <source>
        <dbReference type="SAM" id="Phobius"/>
    </source>
</evidence>
<organism evidence="3 4">
    <name type="scientific">Mollisia scopiformis</name>
    <name type="common">Conifer needle endophyte fungus</name>
    <name type="synonym">Phialocephala scopiformis</name>
    <dbReference type="NCBI Taxonomy" id="149040"/>
    <lineage>
        <taxon>Eukaryota</taxon>
        <taxon>Fungi</taxon>
        <taxon>Dikarya</taxon>
        <taxon>Ascomycota</taxon>
        <taxon>Pezizomycotina</taxon>
        <taxon>Leotiomycetes</taxon>
        <taxon>Helotiales</taxon>
        <taxon>Mollisiaceae</taxon>
        <taxon>Mollisia</taxon>
    </lineage>
</organism>
<keyword evidence="2" id="KW-1133">Transmembrane helix</keyword>
<keyword evidence="2" id="KW-0472">Membrane</keyword>
<reference evidence="3 4" key="1">
    <citation type="submission" date="2015-10" db="EMBL/GenBank/DDBJ databases">
        <title>Full genome of DAOMC 229536 Phialocephala scopiformis, a fungal endophyte of spruce producing the potent anti-insectan compound rugulosin.</title>
        <authorList>
            <consortium name="DOE Joint Genome Institute"/>
            <person name="Walker A.K."/>
            <person name="Frasz S.L."/>
            <person name="Seifert K.A."/>
            <person name="Miller J.D."/>
            <person name="Mondo S.J."/>
            <person name="Labutti K."/>
            <person name="Lipzen A."/>
            <person name="Dockter R."/>
            <person name="Kennedy M."/>
            <person name="Grigoriev I.V."/>
            <person name="Spatafora J.W."/>
        </authorList>
    </citation>
    <scope>NUCLEOTIDE SEQUENCE [LARGE SCALE GENOMIC DNA]</scope>
    <source>
        <strain evidence="3 4">CBS 120377</strain>
    </source>
</reference>
<evidence type="ECO:0000313" key="3">
    <source>
        <dbReference type="EMBL" id="KUJ07846.1"/>
    </source>
</evidence>
<dbReference type="Proteomes" id="UP000070700">
    <property type="component" value="Unassembled WGS sequence"/>
</dbReference>
<dbReference type="RefSeq" id="XP_018062201.1">
    <property type="nucleotide sequence ID" value="XM_018213691.1"/>
</dbReference>
<feature type="compositionally biased region" description="Basic and acidic residues" evidence="1">
    <location>
        <begin position="11"/>
        <end position="22"/>
    </location>
</feature>
<keyword evidence="2" id="KW-0812">Transmembrane</keyword>
<dbReference type="OrthoDB" id="3536305at2759"/>
<feature type="region of interest" description="Disordered" evidence="1">
    <location>
        <begin position="218"/>
        <end position="247"/>
    </location>
</feature>
<keyword evidence="4" id="KW-1185">Reference proteome</keyword>
<dbReference type="EMBL" id="KQ947438">
    <property type="protein sequence ID" value="KUJ07846.1"/>
    <property type="molecule type" value="Genomic_DNA"/>
</dbReference>
<dbReference type="KEGG" id="psco:LY89DRAFT_677621"/>
<dbReference type="AlphaFoldDB" id="A0A132B608"/>
<name>A0A132B608_MOLSC</name>
<sequence>MASSRTPLLADPHRNSLESNYDHEDDEETPFLYGFATTSPTRPFATSFKPSLTLRALALVLAIPAFIIFVTHGPLYAGVIVFLSFAIARQVIVLGSHFGSQFVLIKIEVVHPRLKDVSARAQESWIQKSAAATIDGIILLGMLITLSLIAHQVDVCGGPCDLPPSTTAAVILGFITFGLLLLSVPDFGNPNLLALAIAVEKPVGGVYKLATSVLFGEPEESEDDSNEYHDHRYIGKSRPQMSAGSDV</sequence>
<gene>
    <name evidence="3" type="ORF">LY89DRAFT_677621</name>
</gene>
<feature type="transmembrane region" description="Helical" evidence="2">
    <location>
        <begin position="130"/>
        <end position="150"/>
    </location>
</feature>
<evidence type="ECO:0000256" key="1">
    <source>
        <dbReference type="SAM" id="MobiDB-lite"/>
    </source>
</evidence>